<protein>
    <submittedName>
        <fullName evidence="2">ABC-type transport auxiliary lipoprotein family protein</fullName>
    </submittedName>
</protein>
<dbReference type="Gene3D" id="3.40.50.10610">
    <property type="entry name" value="ABC-type transport auxiliary lipoprotein component"/>
    <property type="match status" value="1"/>
</dbReference>
<evidence type="ECO:0000259" key="1">
    <source>
        <dbReference type="Pfam" id="PF03886"/>
    </source>
</evidence>
<dbReference type="EMBL" id="CP139781">
    <property type="protein sequence ID" value="WRQ85642.1"/>
    <property type="molecule type" value="Genomic_DNA"/>
</dbReference>
<proteinExistence type="predicted"/>
<organism evidence="2 3">
    <name type="scientific">Actomonas aquatica</name>
    <dbReference type="NCBI Taxonomy" id="2866162"/>
    <lineage>
        <taxon>Bacteria</taxon>
        <taxon>Pseudomonadati</taxon>
        <taxon>Verrucomicrobiota</taxon>
        <taxon>Opitutia</taxon>
        <taxon>Opitutales</taxon>
        <taxon>Opitutaceae</taxon>
        <taxon>Actomonas</taxon>
    </lineage>
</organism>
<reference evidence="2 3" key="1">
    <citation type="submission" date="2023-12" db="EMBL/GenBank/DDBJ databases">
        <title>Description of an unclassified Opitutus bacterium of Verrucomicrobiota.</title>
        <authorList>
            <person name="Zhang D.-F."/>
        </authorList>
    </citation>
    <scope>NUCLEOTIDE SEQUENCE [LARGE SCALE GENOMIC DNA]</scope>
    <source>
        <strain evidence="2 3">WL0086</strain>
    </source>
</reference>
<dbReference type="PROSITE" id="PS51257">
    <property type="entry name" value="PROKAR_LIPOPROTEIN"/>
    <property type="match status" value="1"/>
</dbReference>
<keyword evidence="2" id="KW-0449">Lipoprotein</keyword>
<dbReference type="RefSeq" id="WP_221032816.1">
    <property type="nucleotide sequence ID" value="NZ_CP139781.1"/>
</dbReference>
<dbReference type="InterPro" id="IPR005586">
    <property type="entry name" value="ABC_trans_aux"/>
</dbReference>
<dbReference type="Proteomes" id="UP000738431">
    <property type="component" value="Chromosome"/>
</dbReference>
<dbReference type="SUPFAM" id="SSF159594">
    <property type="entry name" value="XCC0632-like"/>
    <property type="match status" value="1"/>
</dbReference>
<name>A0ABZ1C2R1_9BACT</name>
<gene>
    <name evidence="2" type="ORF">K1X11_012590</name>
</gene>
<evidence type="ECO:0000313" key="3">
    <source>
        <dbReference type="Proteomes" id="UP000738431"/>
    </source>
</evidence>
<evidence type="ECO:0000313" key="2">
    <source>
        <dbReference type="EMBL" id="WRQ85642.1"/>
    </source>
</evidence>
<sequence>MTRRPSILPLLLGAVLLLTGCQILPEAQPDPTRFFRLDEPAPSTTAPASDAAVLGLLPIEVPAYLLDARAMAVLDADLQVSYRDFDRWAEPLDEGMSRVLRGALANAPQIQRVLIPPFPLQPERDYDLQIRIVEAAPLRSGSLRFVLRYDLASPDGAKYHSGEYTASGIAWDGTPADLARGLSTALQQAGAAIAAELE</sequence>
<dbReference type="Pfam" id="PF03886">
    <property type="entry name" value="ABC_trans_aux"/>
    <property type="match status" value="1"/>
</dbReference>
<accession>A0ABZ1C2R1</accession>
<keyword evidence="3" id="KW-1185">Reference proteome</keyword>
<feature type="domain" description="ABC-type transport auxiliary lipoprotein component" evidence="1">
    <location>
        <begin position="35"/>
        <end position="194"/>
    </location>
</feature>